<dbReference type="EMBL" id="LBMM01007346">
    <property type="protein sequence ID" value="KMQ89824.1"/>
    <property type="molecule type" value="Genomic_DNA"/>
</dbReference>
<gene>
    <name evidence="1" type="ORF">RF55_10509</name>
</gene>
<proteinExistence type="predicted"/>
<reference evidence="1 2" key="1">
    <citation type="submission" date="2015-04" db="EMBL/GenBank/DDBJ databases">
        <title>Lasius niger genome sequencing.</title>
        <authorList>
            <person name="Konorov E.A."/>
            <person name="Nikitin M.A."/>
            <person name="Kirill M.V."/>
            <person name="Chang P."/>
        </authorList>
    </citation>
    <scope>NUCLEOTIDE SEQUENCE [LARGE SCALE GENOMIC DNA]</scope>
    <source>
        <tissue evidence="1">Whole</tissue>
    </source>
</reference>
<dbReference type="AlphaFoldDB" id="A0A0J7KHW4"/>
<protein>
    <submittedName>
        <fullName evidence="1">Uncharacterized protein</fullName>
    </submittedName>
</protein>
<evidence type="ECO:0000313" key="1">
    <source>
        <dbReference type="EMBL" id="KMQ89824.1"/>
    </source>
</evidence>
<name>A0A0J7KHW4_LASNI</name>
<keyword evidence="2" id="KW-1185">Reference proteome</keyword>
<organism evidence="1 2">
    <name type="scientific">Lasius niger</name>
    <name type="common">Black garden ant</name>
    <dbReference type="NCBI Taxonomy" id="67767"/>
    <lineage>
        <taxon>Eukaryota</taxon>
        <taxon>Metazoa</taxon>
        <taxon>Ecdysozoa</taxon>
        <taxon>Arthropoda</taxon>
        <taxon>Hexapoda</taxon>
        <taxon>Insecta</taxon>
        <taxon>Pterygota</taxon>
        <taxon>Neoptera</taxon>
        <taxon>Endopterygota</taxon>
        <taxon>Hymenoptera</taxon>
        <taxon>Apocrita</taxon>
        <taxon>Aculeata</taxon>
        <taxon>Formicoidea</taxon>
        <taxon>Formicidae</taxon>
        <taxon>Formicinae</taxon>
        <taxon>Lasius</taxon>
        <taxon>Lasius</taxon>
    </lineage>
</organism>
<dbReference type="Proteomes" id="UP000036403">
    <property type="component" value="Unassembled WGS sequence"/>
</dbReference>
<sequence>MSRVWARTGQPDQDGKRKWISVSDNTAILTWLQQAVLLQLGESPFWVDWGLPVIGFLSQGIYPDLYMQKTKERFQPYFLNVNINRNIPDNPEDQIAYTVTAIPYPGQTLAGAEYSQAPRAG</sequence>
<comment type="caution">
    <text evidence="1">The sequence shown here is derived from an EMBL/GenBank/DDBJ whole genome shotgun (WGS) entry which is preliminary data.</text>
</comment>
<accession>A0A0J7KHW4</accession>
<dbReference type="PaxDb" id="67767-A0A0J7KHW4"/>
<evidence type="ECO:0000313" key="2">
    <source>
        <dbReference type="Proteomes" id="UP000036403"/>
    </source>
</evidence>